<feature type="transmembrane region" description="Helical" evidence="11">
    <location>
        <begin position="88"/>
        <end position="107"/>
    </location>
</feature>
<keyword evidence="5 8" id="KW-0653">Protein transport</keyword>
<feature type="transmembrane region" description="Helical" evidence="11">
    <location>
        <begin position="204"/>
        <end position="220"/>
    </location>
</feature>
<evidence type="ECO:0000256" key="10">
    <source>
        <dbReference type="SAM" id="MobiDB-lite"/>
    </source>
</evidence>
<dbReference type="PROSITE" id="PS50922">
    <property type="entry name" value="TLC"/>
    <property type="match status" value="1"/>
</dbReference>
<reference evidence="13" key="1">
    <citation type="submission" date="2022-01" db="EMBL/GenBank/DDBJ databases">
        <title>Genome Sequence Resource for Two Populations of Ditylenchus destructor, the Migratory Endoparasitic Phytonematode.</title>
        <authorList>
            <person name="Zhang H."/>
            <person name="Lin R."/>
            <person name="Xie B."/>
        </authorList>
    </citation>
    <scope>NUCLEOTIDE SEQUENCE</scope>
    <source>
        <strain evidence="13">BazhouSP</strain>
    </source>
</reference>
<evidence type="ECO:0000256" key="2">
    <source>
        <dbReference type="ARBA" id="ARBA00005999"/>
    </source>
</evidence>
<feature type="region of interest" description="Disordered" evidence="10">
    <location>
        <begin position="337"/>
        <end position="375"/>
    </location>
</feature>
<keyword evidence="3 8" id="KW-0813">Transport</keyword>
<dbReference type="GO" id="GO:0006616">
    <property type="term" value="P:SRP-dependent cotranslational protein targeting to membrane, translocation"/>
    <property type="evidence" value="ECO:0007669"/>
    <property type="project" value="InterPro"/>
</dbReference>
<dbReference type="PANTHER" id="PTHR12371:SF11">
    <property type="entry name" value="TRANSLOCATING CHAIN-ASSOCIATED MEMBRANE PROTEIN"/>
    <property type="match status" value="1"/>
</dbReference>
<feature type="transmembrane region" description="Helical" evidence="11">
    <location>
        <begin position="128"/>
        <end position="146"/>
    </location>
</feature>
<dbReference type="GO" id="GO:0005789">
    <property type="term" value="C:endoplasmic reticulum membrane"/>
    <property type="evidence" value="ECO:0007669"/>
    <property type="project" value="TreeGrafter"/>
</dbReference>
<feature type="transmembrane region" description="Helical" evidence="11">
    <location>
        <begin position="261"/>
        <end position="285"/>
    </location>
</feature>
<evidence type="ECO:0000259" key="12">
    <source>
        <dbReference type="PROSITE" id="PS50922"/>
    </source>
</evidence>
<feature type="domain" description="TLC" evidence="12">
    <location>
        <begin position="122"/>
        <end position="335"/>
    </location>
</feature>
<sequence>MGIEARRAALSRSKKSSPPILSHEFVITNHGDIISCVIMLFMLGFMFQITSPLSQLFIVPQYNDTVTLPNHTEPQLLYRSGLRDLPALFFYALVWIAVHCAIQEYFIDKMSRRLHLSKTRQTKSNESGQLFVFSTYSLIHAGYILHEMGLHKDFTLLWNGYPEAHRHITLSTKLFFIFQISYWIHQFPEFYFQKLKRDEIRSRTVYSILFFGFTALAYFANFNRLALALLFLEYVSQSVFHLSRLLYFTGKVKKASTAFKAWNGIFVIIRFAIVLVSVLTLWYGLRSHETPFIDVPNGNWNTQVVRLNTLVVIVLVQLYMLFNFCMFHFGRFRERTQKPVKAKGAATKNQKKAKSDEANDIADDQPSSPEAKKQK</sequence>
<keyword evidence="4 9" id="KW-0812">Transmembrane</keyword>
<dbReference type="SMART" id="SM00724">
    <property type="entry name" value="TLC"/>
    <property type="match status" value="1"/>
</dbReference>
<evidence type="ECO:0000313" key="14">
    <source>
        <dbReference type="Proteomes" id="UP001201812"/>
    </source>
</evidence>
<feature type="transmembrane region" description="Helical" evidence="11">
    <location>
        <begin position="305"/>
        <end position="329"/>
    </location>
</feature>
<comment type="caution">
    <text evidence="13">The sequence shown here is derived from an EMBL/GenBank/DDBJ whole genome shotgun (WGS) entry which is preliminary data.</text>
</comment>
<comment type="similarity">
    <text evidence="2 8">Belongs to the TRAM family.</text>
</comment>
<accession>A0AAD4MWN0</accession>
<dbReference type="GO" id="GO:0045048">
    <property type="term" value="P:protein insertion into ER membrane"/>
    <property type="evidence" value="ECO:0007669"/>
    <property type="project" value="TreeGrafter"/>
</dbReference>
<keyword evidence="7 9" id="KW-0472">Membrane</keyword>
<dbReference type="PIRSF" id="PIRSF005449">
    <property type="entry name" value="Translocation_assoc_membrane"/>
    <property type="match status" value="1"/>
</dbReference>
<keyword evidence="6 11" id="KW-1133">Transmembrane helix</keyword>
<protein>
    <recommendedName>
        <fullName evidence="8">Translocating chain-associated membrane protein</fullName>
    </recommendedName>
</protein>
<evidence type="ECO:0000256" key="1">
    <source>
        <dbReference type="ARBA" id="ARBA00004141"/>
    </source>
</evidence>
<dbReference type="Proteomes" id="UP001201812">
    <property type="component" value="Unassembled WGS sequence"/>
</dbReference>
<dbReference type="InterPro" id="IPR006634">
    <property type="entry name" value="TLC-dom"/>
</dbReference>
<keyword evidence="8" id="KW-0811">Translocation</keyword>
<evidence type="ECO:0000256" key="6">
    <source>
        <dbReference type="ARBA" id="ARBA00022989"/>
    </source>
</evidence>
<feature type="transmembrane region" description="Helical" evidence="11">
    <location>
        <begin position="166"/>
        <end position="184"/>
    </location>
</feature>
<dbReference type="InterPro" id="IPR016447">
    <property type="entry name" value="Translocation_assoc_membrane"/>
</dbReference>
<keyword evidence="14" id="KW-1185">Reference proteome</keyword>
<name>A0AAD4MWN0_9BILA</name>
<evidence type="ECO:0000256" key="8">
    <source>
        <dbReference type="PIRNR" id="PIRNR005449"/>
    </source>
</evidence>
<dbReference type="EMBL" id="JAKKPZ010000049">
    <property type="protein sequence ID" value="KAI1706289.1"/>
    <property type="molecule type" value="Genomic_DNA"/>
</dbReference>
<evidence type="ECO:0000256" key="3">
    <source>
        <dbReference type="ARBA" id="ARBA00022448"/>
    </source>
</evidence>
<evidence type="ECO:0000256" key="5">
    <source>
        <dbReference type="ARBA" id="ARBA00022927"/>
    </source>
</evidence>
<organism evidence="13 14">
    <name type="scientific">Ditylenchus destructor</name>
    <dbReference type="NCBI Taxonomy" id="166010"/>
    <lineage>
        <taxon>Eukaryota</taxon>
        <taxon>Metazoa</taxon>
        <taxon>Ecdysozoa</taxon>
        <taxon>Nematoda</taxon>
        <taxon>Chromadorea</taxon>
        <taxon>Rhabditida</taxon>
        <taxon>Tylenchina</taxon>
        <taxon>Tylenchomorpha</taxon>
        <taxon>Sphaerularioidea</taxon>
        <taxon>Anguinidae</taxon>
        <taxon>Anguininae</taxon>
        <taxon>Ditylenchus</taxon>
    </lineage>
</organism>
<comment type="subcellular location">
    <subcellularLocation>
        <location evidence="1">Membrane</location>
        <topology evidence="1">Multi-pass membrane protein</topology>
    </subcellularLocation>
</comment>
<evidence type="ECO:0000256" key="7">
    <source>
        <dbReference type="ARBA" id="ARBA00023136"/>
    </source>
</evidence>
<dbReference type="Pfam" id="PF03798">
    <property type="entry name" value="TRAM_LAG1_CLN8"/>
    <property type="match status" value="1"/>
</dbReference>
<evidence type="ECO:0000256" key="4">
    <source>
        <dbReference type="ARBA" id="ARBA00022692"/>
    </source>
</evidence>
<evidence type="ECO:0000313" key="13">
    <source>
        <dbReference type="EMBL" id="KAI1706289.1"/>
    </source>
</evidence>
<feature type="transmembrane region" description="Helical" evidence="11">
    <location>
        <begin position="226"/>
        <end position="249"/>
    </location>
</feature>
<dbReference type="PANTHER" id="PTHR12371">
    <property type="entry name" value="TRANSLOCATION ASSOCIATED MEMBRANE PROTEIN"/>
    <property type="match status" value="1"/>
</dbReference>
<gene>
    <name evidence="13" type="ORF">DdX_13130</name>
</gene>
<dbReference type="AlphaFoldDB" id="A0AAD4MWN0"/>
<evidence type="ECO:0000256" key="9">
    <source>
        <dbReference type="PROSITE-ProRule" id="PRU00205"/>
    </source>
</evidence>
<evidence type="ECO:0000256" key="11">
    <source>
        <dbReference type="SAM" id="Phobius"/>
    </source>
</evidence>
<proteinExistence type="inferred from homology"/>